<proteinExistence type="predicted"/>
<dbReference type="SMART" id="SM00028">
    <property type="entry name" value="TPR"/>
    <property type="match status" value="7"/>
</dbReference>
<dbReference type="InterPro" id="IPR051685">
    <property type="entry name" value="Ycf3/AcsC/BcsC/TPR_MFPF"/>
</dbReference>
<dbReference type="InterPro" id="IPR019734">
    <property type="entry name" value="TPR_rpt"/>
</dbReference>
<dbReference type="EMBL" id="UINC01127926">
    <property type="protein sequence ID" value="SVD07363.1"/>
    <property type="molecule type" value="Genomic_DNA"/>
</dbReference>
<evidence type="ECO:0000256" key="1">
    <source>
        <dbReference type="ARBA" id="ARBA00022737"/>
    </source>
</evidence>
<feature type="non-terminal residue" evidence="3">
    <location>
        <position position="312"/>
    </location>
</feature>
<name>A0A382SBY5_9ZZZZ</name>
<dbReference type="PANTHER" id="PTHR44943">
    <property type="entry name" value="CELLULOSE SYNTHASE OPERON PROTEIN C"/>
    <property type="match status" value="1"/>
</dbReference>
<dbReference type="Pfam" id="PF13414">
    <property type="entry name" value="TPR_11"/>
    <property type="match status" value="1"/>
</dbReference>
<dbReference type="Pfam" id="PF13181">
    <property type="entry name" value="TPR_8"/>
    <property type="match status" value="1"/>
</dbReference>
<accession>A0A382SBY5</accession>
<protein>
    <recommendedName>
        <fullName evidence="4">Tetratricopeptide repeat protein</fullName>
    </recommendedName>
</protein>
<dbReference type="SUPFAM" id="SSF48452">
    <property type="entry name" value="TPR-like"/>
    <property type="match status" value="1"/>
</dbReference>
<dbReference type="PANTHER" id="PTHR44943:SF8">
    <property type="entry name" value="TPR REPEAT-CONTAINING PROTEIN MJ0263"/>
    <property type="match status" value="1"/>
</dbReference>
<reference evidence="3" key="1">
    <citation type="submission" date="2018-05" db="EMBL/GenBank/DDBJ databases">
        <authorList>
            <person name="Lanie J.A."/>
            <person name="Ng W.-L."/>
            <person name="Kazmierczak K.M."/>
            <person name="Andrzejewski T.M."/>
            <person name="Davidsen T.M."/>
            <person name="Wayne K.J."/>
            <person name="Tettelin H."/>
            <person name="Glass J.I."/>
            <person name="Rusch D."/>
            <person name="Podicherti R."/>
            <person name="Tsui H.-C.T."/>
            <person name="Winkler M.E."/>
        </authorList>
    </citation>
    <scope>NUCLEOTIDE SEQUENCE</scope>
</reference>
<evidence type="ECO:0008006" key="4">
    <source>
        <dbReference type="Google" id="ProtNLM"/>
    </source>
</evidence>
<dbReference type="PROSITE" id="PS50005">
    <property type="entry name" value="TPR"/>
    <property type="match status" value="3"/>
</dbReference>
<evidence type="ECO:0000256" key="2">
    <source>
        <dbReference type="ARBA" id="ARBA00022803"/>
    </source>
</evidence>
<keyword evidence="1" id="KW-0677">Repeat</keyword>
<evidence type="ECO:0000313" key="3">
    <source>
        <dbReference type="EMBL" id="SVD07363.1"/>
    </source>
</evidence>
<dbReference type="Gene3D" id="1.25.40.10">
    <property type="entry name" value="Tetratricopeptide repeat domain"/>
    <property type="match status" value="2"/>
</dbReference>
<organism evidence="3">
    <name type="scientific">marine metagenome</name>
    <dbReference type="NCBI Taxonomy" id="408172"/>
    <lineage>
        <taxon>unclassified sequences</taxon>
        <taxon>metagenomes</taxon>
        <taxon>ecological metagenomes</taxon>
    </lineage>
</organism>
<keyword evidence="2" id="KW-0802">TPR repeat</keyword>
<feature type="non-terminal residue" evidence="3">
    <location>
        <position position="1"/>
    </location>
</feature>
<dbReference type="InterPro" id="IPR011990">
    <property type="entry name" value="TPR-like_helical_dom_sf"/>
</dbReference>
<sequence length="312" mass="35976">ELRPNLLQSREFLAWIWDKQGNEDEAKREYKLLLKLDPLNKNIHERMASMKGSSVIVGTAKYQSLVEDLLGNPQVHMKIGAIYYEQSIYLKALDEFQLIRAKNQTKEVLMVLGRVYEILGRVDRAIEEVNDLIEIEPQSVSLMIYLARLYSKNSQPEETIRLIKDAIKVEEENDTLYHSLALAYMSVGQFDQAINKMQKAIAINENKDSYYFELGALLERTGKFELAIQSIKRSIELNPMHSNAHNFLGYMYAIQGKSLDKALGHLHKALSIQPRNGYFLDSLSWIYFKKGEPQRALDELKRAMVYTSPDPI</sequence>
<dbReference type="AlphaFoldDB" id="A0A382SBY5"/>
<gene>
    <name evidence="3" type="ORF">METZ01_LOCUS360217</name>
</gene>